<dbReference type="PANTHER" id="PTHR38011:SF12">
    <property type="entry name" value="BIFUNCTIONAL DEAMINASE-REDUCTASE DOMAIN PROTEIN"/>
    <property type="match status" value="1"/>
</dbReference>
<evidence type="ECO:0000313" key="2">
    <source>
        <dbReference type="EMBL" id="SCL55586.1"/>
    </source>
</evidence>
<dbReference type="AlphaFoldDB" id="A0A1C6UNH6"/>
<dbReference type="Gene3D" id="3.40.430.10">
    <property type="entry name" value="Dihydrofolate Reductase, subunit A"/>
    <property type="match status" value="1"/>
</dbReference>
<name>A0A1C6UNH6_9ACTN</name>
<dbReference type="RefSeq" id="WP_091623975.1">
    <property type="nucleotide sequence ID" value="NZ_CP109071.1"/>
</dbReference>
<accession>A0A1C6UNH6</accession>
<evidence type="ECO:0000313" key="4">
    <source>
        <dbReference type="Proteomes" id="UP000199343"/>
    </source>
</evidence>
<dbReference type="Proteomes" id="UP000199343">
    <property type="component" value="Unassembled WGS sequence"/>
</dbReference>
<reference evidence="3 5" key="2">
    <citation type="submission" date="2022-10" db="EMBL/GenBank/DDBJ databases">
        <title>The complete genomes of actinobacterial strains from the NBC collection.</title>
        <authorList>
            <person name="Joergensen T.S."/>
            <person name="Alvarez Arevalo M."/>
            <person name="Sterndorff E.B."/>
            <person name="Faurdal D."/>
            <person name="Vuksanovic O."/>
            <person name="Mourched A.-S."/>
            <person name="Charusanti P."/>
            <person name="Shaw S."/>
            <person name="Blin K."/>
            <person name="Weber T."/>
        </authorList>
    </citation>
    <scope>NUCLEOTIDE SEQUENCE [LARGE SCALE GENOMIC DNA]</scope>
    <source>
        <strain evidence="3 5">NBC 01809</strain>
    </source>
</reference>
<dbReference type="InterPro" id="IPR050765">
    <property type="entry name" value="Riboflavin_Biosynth_HTPR"/>
</dbReference>
<gene>
    <name evidence="2" type="ORF">GA0070608_1513</name>
    <name evidence="3" type="ORF">OIE14_10650</name>
</gene>
<reference evidence="2 4" key="1">
    <citation type="submission" date="2016-06" db="EMBL/GenBank/DDBJ databases">
        <authorList>
            <person name="Kjaerup R.B."/>
            <person name="Dalgaard T.S."/>
            <person name="Juul-Madsen H.R."/>
        </authorList>
    </citation>
    <scope>NUCLEOTIDE SEQUENCE [LARGE SCALE GENOMIC DNA]</scope>
    <source>
        <strain evidence="2 4">DSM 43363</strain>
    </source>
</reference>
<dbReference type="GO" id="GO:0009231">
    <property type="term" value="P:riboflavin biosynthetic process"/>
    <property type="evidence" value="ECO:0007669"/>
    <property type="project" value="InterPro"/>
</dbReference>
<dbReference type="InterPro" id="IPR002734">
    <property type="entry name" value="RibDG_C"/>
</dbReference>
<organism evidence="2 4">
    <name type="scientific">Micromonospora peucetia</name>
    <dbReference type="NCBI Taxonomy" id="47871"/>
    <lineage>
        <taxon>Bacteria</taxon>
        <taxon>Bacillati</taxon>
        <taxon>Actinomycetota</taxon>
        <taxon>Actinomycetes</taxon>
        <taxon>Micromonosporales</taxon>
        <taxon>Micromonosporaceae</taxon>
        <taxon>Micromonospora</taxon>
    </lineage>
</organism>
<dbReference type="InterPro" id="IPR024072">
    <property type="entry name" value="DHFR-like_dom_sf"/>
</dbReference>
<dbReference type="Pfam" id="PF01872">
    <property type="entry name" value="RibD_C"/>
    <property type="match status" value="1"/>
</dbReference>
<dbReference type="PANTHER" id="PTHR38011">
    <property type="entry name" value="DIHYDROFOLATE REDUCTASE FAMILY PROTEIN (AFU_ORTHOLOGUE AFUA_8G06820)"/>
    <property type="match status" value="1"/>
</dbReference>
<evidence type="ECO:0000313" key="3">
    <source>
        <dbReference type="EMBL" id="WSA34461.1"/>
    </source>
</evidence>
<dbReference type="Proteomes" id="UP001334804">
    <property type="component" value="Chromosome"/>
</dbReference>
<sequence length="199" mass="21504">MAGGIYTEASMSLDGYIAGPGATGFDQLFQWYENGDVAIPTTKPEMTFRTSPASAGHLRQTLDDTGALVVGRRLFDLIGGWDGRHPLDKPVVIVTHQVPDGWPRPGAPFTFVTDGIEAAVAQARELAGDRWVGVNGGTIARQCLAAGLLDEIRVNLVPVLLGDGVPFFDHVRDAPVELSNPTVVEGDRVTHLYYRVRRP</sequence>
<dbReference type="OrthoDB" id="3820697at2"/>
<evidence type="ECO:0000313" key="5">
    <source>
        <dbReference type="Proteomes" id="UP001334804"/>
    </source>
</evidence>
<dbReference type="EMBL" id="FMIC01000002">
    <property type="protein sequence ID" value="SCL55586.1"/>
    <property type="molecule type" value="Genomic_DNA"/>
</dbReference>
<keyword evidence="5" id="KW-1185">Reference proteome</keyword>
<feature type="domain" description="Bacterial bifunctional deaminase-reductase C-terminal" evidence="1">
    <location>
        <begin position="8"/>
        <end position="171"/>
    </location>
</feature>
<dbReference type="EMBL" id="CP109071">
    <property type="protein sequence ID" value="WSA34461.1"/>
    <property type="molecule type" value="Genomic_DNA"/>
</dbReference>
<protein>
    <submittedName>
        <fullName evidence="2 3">Dihydrofolate reductase</fullName>
    </submittedName>
</protein>
<dbReference type="GO" id="GO:0008703">
    <property type="term" value="F:5-amino-6-(5-phosphoribosylamino)uracil reductase activity"/>
    <property type="evidence" value="ECO:0007669"/>
    <property type="project" value="InterPro"/>
</dbReference>
<dbReference type="SUPFAM" id="SSF53597">
    <property type="entry name" value="Dihydrofolate reductase-like"/>
    <property type="match status" value="1"/>
</dbReference>
<proteinExistence type="predicted"/>
<evidence type="ECO:0000259" key="1">
    <source>
        <dbReference type="Pfam" id="PF01872"/>
    </source>
</evidence>
<dbReference type="STRING" id="47871.GA0070608_1513"/>